<dbReference type="CDD" id="cd00143">
    <property type="entry name" value="PP2Cc"/>
    <property type="match status" value="1"/>
</dbReference>
<dbReference type="RefSeq" id="WP_068265165.1">
    <property type="nucleotide sequence ID" value="NZ_LWSK01000078.1"/>
</dbReference>
<feature type="compositionally biased region" description="Acidic residues" evidence="1">
    <location>
        <begin position="1"/>
        <end position="11"/>
    </location>
</feature>
<keyword evidence="4" id="KW-1185">Reference proteome</keyword>
<dbReference type="Pfam" id="PF13672">
    <property type="entry name" value="PP2C_2"/>
    <property type="match status" value="1"/>
</dbReference>
<feature type="region of interest" description="Disordered" evidence="1">
    <location>
        <begin position="1"/>
        <end position="24"/>
    </location>
</feature>
<dbReference type="InterPro" id="IPR015655">
    <property type="entry name" value="PP2C"/>
</dbReference>
<keyword evidence="3" id="KW-0378">Hydrolase</keyword>
<dbReference type="SMART" id="SM00332">
    <property type="entry name" value="PP2Cc"/>
    <property type="match status" value="1"/>
</dbReference>
<dbReference type="Proteomes" id="UP000322699">
    <property type="component" value="Unassembled WGS sequence"/>
</dbReference>
<feature type="region of interest" description="Disordered" evidence="1">
    <location>
        <begin position="318"/>
        <end position="338"/>
    </location>
</feature>
<dbReference type="PANTHER" id="PTHR47992">
    <property type="entry name" value="PROTEIN PHOSPHATASE"/>
    <property type="match status" value="1"/>
</dbReference>
<dbReference type="GO" id="GO:0004722">
    <property type="term" value="F:protein serine/threonine phosphatase activity"/>
    <property type="evidence" value="ECO:0007669"/>
    <property type="project" value="UniProtKB-EC"/>
</dbReference>
<dbReference type="OrthoDB" id="9801841at2"/>
<proteinExistence type="predicted"/>
<dbReference type="EMBL" id="VRLW01000001">
    <property type="protein sequence ID" value="KAA1260871.1"/>
    <property type="molecule type" value="Genomic_DNA"/>
</dbReference>
<feature type="domain" description="PPM-type phosphatase" evidence="2">
    <location>
        <begin position="17"/>
        <end position="285"/>
    </location>
</feature>
<accession>A0A5B1CKN0</accession>
<protein>
    <submittedName>
        <fullName evidence="3">Serine/threonine phosphatase stp</fullName>
        <ecNumber evidence="3">3.1.3.16</ecNumber>
    </submittedName>
</protein>
<dbReference type="SMART" id="SM00331">
    <property type="entry name" value="PP2C_SIG"/>
    <property type="match status" value="1"/>
</dbReference>
<dbReference type="InterPro" id="IPR036457">
    <property type="entry name" value="PPM-type-like_dom_sf"/>
</dbReference>
<name>A0A5B1CKN0_9BACT</name>
<evidence type="ECO:0000259" key="2">
    <source>
        <dbReference type="PROSITE" id="PS51746"/>
    </source>
</evidence>
<evidence type="ECO:0000313" key="3">
    <source>
        <dbReference type="EMBL" id="KAA1260871.1"/>
    </source>
</evidence>
<dbReference type="Gene3D" id="3.60.40.10">
    <property type="entry name" value="PPM-type phosphatase domain"/>
    <property type="match status" value="1"/>
</dbReference>
<dbReference type="EC" id="3.1.3.16" evidence="3"/>
<dbReference type="AlphaFoldDB" id="A0A5B1CKN0"/>
<reference evidence="3 4" key="1">
    <citation type="submission" date="2019-08" db="EMBL/GenBank/DDBJ databases">
        <title>Deep-cultivation of Planctomycetes and their phenomic and genomic characterization uncovers novel biology.</title>
        <authorList>
            <person name="Wiegand S."/>
            <person name="Jogler M."/>
            <person name="Boedeker C."/>
            <person name="Pinto D."/>
            <person name="Vollmers J."/>
            <person name="Rivas-Marin E."/>
            <person name="Kohn T."/>
            <person name="Peeters S.H."/>
            <person name="Heuer A."/>
            <person name="Rast P."/>
            <person name="Oberbeckmann S."/>
            <person name="Bunk B."/>
            <person name="Jeske O."/>
            <person name="Meyerdierks A."/>
            <person name="Storesund J.E."/>
            <person name="Kallscheuer N."/>
            <person name="Luecker S."/>
            <person name="Lage O.M."/>
            <person name="Pohl T."/>
            <person name="Merkel B.J."/>
            <person name="Hornburger P."/>
            <person name="Mueller R.-W."/>
            <person name="Bruemmer F."/>
            <person name="Labrenz M."/>
            <person name="Spormann A.M."/>
            <person name="Op Den Camp H."/>
            <person name="Overmann J."/>
            <person name="Amann R."/>
            <person name="Jetten M.S.M."/>
            <person name="Mascher T."/>
            <person name="Medema M.H."/>
            <person name="Devos D.P."/>
            <person name="Kaster A.-K."/>
            <person name="Ovreas L."/>
            <person name="Rohde M."/>
            <person name="Galperin M.Y."/>
            <person name="Jogler C."/>
        </authorList>
    </citation>
    <scope>NUCLEOTIDE SEQUENCE [LARGE SCALE GENOMIC DNA]</scope>
    <source>
        <strain evidence="3 4">LF1</strain>
    </source>
</reference>
<evidence type="ECO:0000256" key="1">
    <source>
        <dbReference type="SAM" id="MobiDB-lite"/>
    </source>
</evidence>
<dbReference type="SUPFAM" id="SSF81606">
    <property type="entry name" value="PP2C-like"/>
    <property type="match status" value="1"/>
</dbReference>
<comment type="caution">
    <text evidence="3">The sequence shown here is derived from an EMBL/GenBank/DDBJ whole genome shotgun (WGS) entry which is preliminary data.</text>
</comment>
<evidence type="ECO:0000313" key="4">
    <source>
        <dbReference type="Proteomes" id="UP000322699"/>
    </source>
</evidence>
<sequence>MNESELPEDFDPQSSASSCGATDCGKVREQNQDQFLIAQLNKSMQVTATSMPLENRLYGSVQGEVLLVADGMGGHAAGEKASHLAIEHFVRRLLSSVHWHFHDDTDRESEFMEDLQKMVRDAHARIVAEGQLHEDQRGMGTTLTTAYIIWPRMYVTHAGDSRCYLIRGKEAKQMTTDHTLARQMVEAGGLKPEEEAGSKWSNVLWNVLGGRTDGGDIEAEVVRVDLEPGDRIVLCSDGLHRYIDAERLAAIIDEFDQPDAACQRLIEMANEAGGEDNITVIVSQPMPSETISTTWVEDHDTEMRTSAELKDTEVLDALDGDDFGDDGDYDPLHDTLPE</sequence>
<feature type="compositionally biased region" description="Acidic residues" evidence="1">
    <location>
        <begin position="318"/>
        <end position="329"/>
    </location>
</feature>
<dbReference type="InterPro" id="IPR001932">
    <property type="entry name" value="PPM-type_phosphatase-like_dom"/>
</dbReference>
<organism evidence="3 4">
    <name type="scientific">Rubripirellula obstinata</name>
    <dbReference type="NCBI Taxonomy" id="406547"/>
    <lineage>
        <taxon>Bacteria</taxon>
        <taxon>Pseudomonadati</taxon>
        <taxon>Planctomycetota</taxon>
        <taxon>Planctomycetia</taxon>
        <taxon>Pirellulales</taxon>
        <taxon>Pirellulaceae</taxon>
        <taxon>Rubripirellula</taxon>
    </lineage>
</organism>
<dbReference type="PROSITE" id="PS51746">
    <property type="entry name" value="PPM_2"/>
    <property type="match status" value="1"/>
</dbReference>
<gene>
    <name evidence="3" type="primary">stp_1</name>
    <name evidence="3" type="ORF">LF1_34130</name>
</gene>